<keyword evidence="1" id="KW-0812">Transmembrane</keyword>
<name>A0A3C1KSW2_9GAMM</name>
<sequence length="188" mass="20599">MSWLRNNPRYAVMVLGTLALPALVLLYLAISLFGMRSGYQLQIERLEPRIARLQGLLNREEQVREAARVVGSDVLDLVYPATDDAGTVSANLQKNVREILGAAGLSVSNSQILPVREKDGFDHIAVKLTASGGLPALDTALADLNAYLPLLLLESIEVWPNRNRARKDEAEEQTITATVQVLALKVRS</sequence>
<gene>
    <name evidence="2" type="ORF">DCP75_19185</name>
</gene>
<dbReference type="NCBIfam" id="NF040576">
    <property type="entry name" value="T2SS_GspM_XpsM"/>
    <property type="match status" value="1"/>
</dbReference>
<keyword evidence="1" id="KW-0472">Membrane</keyword>
<keyword evidence="1" id="KW-1133">Transmembrane helix</keyword>
<dbReference type="InterPro" id="IPR034756">
    <property type="entry name" value="T2SSM_b"/>
</dbReference>
<protein>
    <submittedName>
        <fullName evidence="2">General secretion pathway protein GspM</fullName>
    </submittedName>
</protein>
<evidence type="ECO:0000313" key="3">
    <source>
        <dbReference type="Proteomes" id="UP000259273"/>
    </source>
</evidence>
<feature type="transmembrane region" description="Helical" evidence="1">
    <location>
        <begin position="12"/>
        <end position="35"/>
    </location>
</feature>
<comment type="caution">
    <text evidence="2">The sequence shown here is derived from an EMBL/GenBank/DDBJ whole genome shotgun (WGS) entry which is preliminary data.</text>
</comment>
<dbReference type="EMBL" id="DMND01000259">
    <property type="protein sequence ID" value="HAN29800.1"/>
    <property type="molecule type" value="Genomic_DNA"/>
</dbReference>
<dbReference type="AlphaFoldDB" id="A0A3C1KSW2"/>
<evidence type="ECO:0000256" key="1">
    <source>
        <dbReference type="SAM" id="Phobius"/>
    </source>
</evidence>
<organism evidence="2 3">
    <name type="scientific">Haliea salexigens</name>
    <dbReference type="NCBI Taxonomy" id="287487"/>
    <lineage>
        <taxon>Bacteria</taxon>
        <taxon>Pseudomonadati</taxon>
        <taxon>Pseudomonadota</taxon>
        <taxon>Gammaproteobacteria</taxon>
        <taxon>Cellvibrionales</taxon>
        <taxon>Halieaceae</taxon>
        <taxon>Haliea</taxon>
    </lineage>
</organism>
<accession>A0A3C1KSW2</accession>
<dbReference type="Pfam" id="PF10741">
    <property type="entry name" value="T2SSM_b"/>
    <property type="match status" value="1"/>
</dbReference>
<dbReference type="Proteomes" id="UP000259273">
    <property type="component" value="Unassembled WGS sequence"/>
</dbReference>
<proteinExistence type="predicted"/>
<reference evidence="2 3" key="1">
    <citation type="journal article" date="2018" name="Nat. Biotechnol.">
        <title>A standardized bacterial taxonomy based on genome phylogeny substantially revises the tree of life.</title>
        <authorList>
            <person name="Parks D.H."/>
            <person name="Chuvochina M."/>
            <person name="Waite D.W."/>
            <person name="Rinke C."/>
            <person name="Skarshewski A."/>
            <person name="Chaumeil P.A."/>
            <person name="Hugenholtz P."/>
        </authorList>
    </citation>
    <scope>NUCLEOTIDE SEQUENCE [LARGE SCALE GENOMIC DNA]</scope>
    <source>
        <strain evidence="2">UBA9158</strain>
    </source>
</reference>
<dbReference type="STRING" id="1121937.GCA_000423125_01787"/>
<evidence type="ECO:0000313" key="2">
    <source>
        <dbReference type="EMBL" id="HAN29800.1"/>
    </source>
</evidence>